<accession>A0A4V6WN53</accession>
<dbReference type="Proteomes" id="UP000307244">
    <property type="component" value="Unassembled WGS sequence"/>
</dbReference>
<organism evidence="1 2">
    <name type="scientific">Pedobacter frigoris</name>
    <dbReference type="NCBI Taxonomy" id="2571272"/>
    <lineage>
        <taxon>Bacteria</taxon>
        <taxon>Pseudomonadati</taxon>
        <taxon>Bacteroidota</taxon>
        <taxon>Sphingobacteriia</taxon>
        <taxon>Sphingobacteriales</taxon>
        <taxon>Sphingobacteriaceae</taxon>
        <taxon>Pedobacter</taxon>
    </lineage>
</organism>
<reference evidence="1 2" key="1">
    <citation type="submission" date="2019-04" db="EMBL/GenBank/DDBJ databases">
        <title>Pedobacter sp. RP-3-15 sp. nov., isolated from Arctic soil.</title>
        <authorList>
            <person name="Dahal R.H."/>
            <person name="Kim D.-U."/>
        </authorList>
    </citation>
    <scope>NUCLEOTIDE SEQUENCE [LARGE SCALE GENOMIC DNA]</scope>
    <source>
        <strain evidence="1 2">RP-3-15</strain>
    </source>
</reference>
<keyword evidence="2" id="KW-1185">Reference proteome</keyword>
<protein>
    <submittedName>
        <fullName evidence="1">Uncharacterized protein</fullName>
    </submittedName>
</protein>
<name>A0A4V6WN53_9SPHI</name>
<gene>
    <name evidence="1" type="ORF">FA047_10625</name>
</gene>
<sequence length="202" mass="23125">MKSEKMRYIDVGPFYYDIKRHVSALEKVLGALPDKGYLTTLKEYGVHDYRLLYKMAARFLPLSYDEGLSLVAGFIAAEKDSEDIITEYGEIEVEKLTDVLMQRAGSLREVDEFIAAAELALAVIMAVEPEVPHVYDEGITYQTILDDAFEFMKELVAEIDEAEVLEKLHEMTVGHFENRDPGDCYYESQFEELLGVMKNRLM</sequence>
<dbReference type="RefSeq" id="WP_136836007.1">
    <property type="nucleotide sequence ID" value="NZ_SWBQ01000002.1"/>
</dbReference>
<proteinExistence type="predicted"/>
<dbReference type="EMBL" id="SWBQ01000002">
    <property type="protein sequence ID" value="TKC07678.1"/>
    <property type="molecule type" value="Genomic_DNA"/>
</dbReference>
<dbReference type="OrthoDB" id="772321at2"/>
<evidence type="ECO:0000313" key="2">
    <source>
        <dbReference type="Proteomes" id="UP000307244"/>
    </source>
</evidence>
<comment type="caution">
    <text evidence="1">The sequence shown here is derived from an EMBL/GenBank/DDBJ whole genome shotgun (WGS) entry which is preliminary data.</text>
</comment>
<dbReference type="AlphaFoldDB" id="A0A4V6WN53"/>
<evidence type="ECO:0000313" key="1">
    <source>
        <dbReference type="EMBL" id="TKC07678.1"/>
    </source>
</evidence>